<evidence type="ECO:0000313" key="2">
    <source>
        <dbReference type="Proteomes" id="UP001223520"/>
    </source>
</evidence>
<dbReference type="Proteomes" id="UP001223520">
    <property type="component" value="Chromosome"/>
</dbReference>
<sequence>MKNNDSIFYAANIVFGKRLIIKTAGVHTSTPFDCAQGKTLSNQGARSRGKEGFLVFAQMREL</sequence>
<dbReference type="KEGG" id="hbq:QI031_05405"/>
<dbReference type="EMBL" id="CP124543">
    <property type="protein sequence ID" value="WGV26939.1"/>
    <property type="molecule type" value="Genomic_DNA"/>
</dbReference>
<protein>
    <submittedName>
        <fullName evidence="1">Uncharacterized protein</fullName>
    </submittedName>
</protein>
<evidence type="ECO:0000313" key="1">
    <source>
        <dbReference type="EMBL" id="WGV26939.1"/>
    </source>
</evidence>
<keyword evidence="2" id="KW-1185">Reference proteome</keyword>
<accession>A0AAJ6PAJ4</accession>
<dbReference type="AlphaFoldDB" id="A0AAJ6PAJ4"/>
<gene>
    <name evidence="1" type="ORF">QI031_05405</name>
</gene>
<reference evidence="1 2" key="1">
    <citation type="journal article" date="2023" name="Limnol Oceanogr Lett">
        <title>Environmental adaptations by the intertidal Antarctic cyanobacterium Halotia branconii CENA392 as revealed using long-read genome sequencing.</title>
        <authorList>
            <person name="Dextro R.B."/>
            <person name="Delbaje E."/>
            <person name="Freitas P.N.N."/>
            <person name="Geraldes V."/>
            <person name="Pinto E."/>
            <person name="Long P.F."/>
            <person name="Fiore M.F."/>
        </authorList>
    </citation>
    <scope>NUCLEOTIDE SEQUENCE [LARGE SCALE GENOMIC DNA]</scope>
    <source>
        <strain evidence="1 2">CENA392</strain>
    </source>
</reference>
<organism evidence="1 2">
    <name type="scientific">Halotia branconii CENA392</name>
    <dbReference type="NCBI Taxonomy" id="1539056"/>
    <lineage>
        <taxon>Bacteria</taxon>
        <taxon>Bacillati</taxon>
        <taxon>Cyanobacteriota</taxon>
        <taxon>Cyanophyceae</taxon>
        <taxon>Nostocales</taxon>
        <taxon>Nodulariaceae</taxon>
        <taxon>Halotia</taxon>
    </lineage>
</organism>
<proteinExistence type="predicted"/>
<name>A0AAJ6PAJ4_9CYAN</name>
<dbReference type="RefSeq" id="WP_281484183.1">
    <property type="nucleotide sequence ID" value="NZ_CP124543.1"/>
</dbReference>